<dbReference type="PANTHER" id="PTHR12475:SF4">
    <property type="entry name" value="PROTEIN THEM6"/>
    <property type="match status" value="1"/>
</dbReference>
<comment type="similarity">
    <text evidence="1">Belongs to the THEM6 family.</text>
</comment>
<feature type="transmembrane region" description="Helical" evidence="3">
    <location>
        <begin position="200"/>
        <end position="218"/>
    </location>
</feature>
<evidence type="ECO:0000256" key="2">
    <source>
        <dbReference type="ARBA" id="ARBA00041112"/>
    </source>
</evidence>
<sequence>MVCFYIIIAFVFLHVICDLNYFLRTIFTVITSRFCENKCSLDDVTTIYGLCTLQDCDVFFKSIRTARLVREIDFARYHFYERVGIYERSIQSGIKSLQGSTMTVVYEPLPIFALYKITTKLVYWDERSLFFEHEVITLRDGKVRHLLISRQYAIGSTKATTKVLLKGLPGSSNIPKCPSHIECWLRSMQKSSNKLRNKHIIVSIIALAYIFWDVNYFLRIAFTIGIGRLFKKKCSIKDSTTIYGFCTTQDVDIFLRHMNNARYVRELDFARFHFYDATGIYKNIKAVDGHALQGASTIRYRRTIPIFTPYKVETKLLYWEDKTMFIEQKFVTFDGFVRAIVLSRQNLINVDADTLLKNIPGAESRPECPEEIKHWLDAIEISSARLRKKD</sequence>
<dbReference type="AlphaFoldDB" id="A0A9P0T5K7"/>
<dbReference type="PANTHER" id="PTHR12475">
    <property type="match status" value="1"/>
</dbReference>
<keyword evidence="3" id="KW-0472">Membrane</keyword>
<evidence type="ECO:0000256" key="1">
    <source>
        <dbReference type="ARBA" id="ARBA00038228"/>
    </source>
</evidence>
<gene>
    <name evidence="4" type="ORF">PIBRA_LOCUS3606</name>
</gene>
<dbReference type="InterPro" id="IPR051490">
    <property type="entry name" value="THEM6_lcsJ_thioesterase"/>
</dbReference>
<proteinExistence type="inferred from homology"/>
<keyword evidence="3" id="KW-0812">Transmembrane</keyword>
<dbReference type="InterPro" id="IPR029069">
    <property type="entry name" value="HotDog_dom_sf"/>
</dbReference>
<comment type="caution">
    <text evidence="4">The sequence shown here is derived from an EMBL/GenBank/DDBJ whole genome shotgun (WGS) entry which is preliminary data.</text>
</comment>
<evidence type="ECO:0000256" key="3">
    <source>
        <dbReference type="SAM" id="Phobius"/>
    </source>
</evidence>
<dbReference type="Proteomes" id="UP001152562">
    <property type="component" value="Unassembled WGS sequence"/>
</dbReference>
<protein>
    <recommendedName>
        <fullName evidence="2">Protein THEM6</fullName>
    </recommendedName>
</protein>
<keyword evidence="3" id="KW-1133">Transmembrane helix</keyword>
<organism evidence="4 5">
    <name type="scientific">Pieris brassicae</name>
    <name type="common">White butterfly</name>
    <name type="synonym">Large white butterfly</name>
    <dbReference type="NCBI Taxonomy" id="7116"/>
    <lineage>
        <taxon>Eukaryota</taxon>
        <taxon>Metazoa</taxon>
        <taxon>Ecdysozoa</taxon>
        <taxon>Arthropoda</taxon>
        <taxon>Hexapoda</taxon>
        <taxon>Insecta</taxon>
        <taxon>Pterygota</taxon>
        <taxon>Neoptera</taxon>
        <taxon>Endopterygota</taxon>
        <taxon>Lepidoptera</taxon>
        <taxon>Glossata</taxon>
        <taxon>Ditrysia</taxon>
        <taxon>Papilionoidea</taxon>
        <taxon>Pieridae</taxon>
        <taxon>Pierinae</taxon>
        <taxon>Pieris</taxon>
    </lineage>
</organism>
<feature type="transmembrane region" description="Helical" evidence="3">
    <location>
        <begin position="6"/>
        <end position="23"/>
    </location>
</feature>
<dbReference type="EMBL" id="CALOZG010000004">
    <property type="protein sequence ID" value="CAH4018066.1"/>
    <property type="molecule type" value="Genomic_DNA"/>
</dbReference>
<accession>A0A9P0T5K7</accession>
<dbReference type="SUPFAM" id="SSF54637">
    <property type="entry name" value="Thioesterase/thiol ester dehydrase-isomerase"/>
    <property type="match status" value="2"/>
</dbReference>
<dbReference type="Pfam" id="PF13279">
    <property type="entry name" value="4HBT_2"/>
    <property type="match status" value="2"/>
</dbReference>
<dbReference type="Gene3D" id="3.10.129.10">
    <property type="entry name" value="Hotdog Thioesterase"/>
    <property type="match status" value="1"/>
</dbReference>
<dbReference type="CDD" id="cd00586">
    <property type="entry name" value="4HBT"/>
    <property type="match status" value="1"/>
</dbReference>
<name>A0A9P0T5K7_PIEBR</name>
<evidence type="ECO:0000313" key="5">
    <source>
        <dbReference type="Proteomes" id="UP001152562"/>
    </source>
</evidence>
<keyword evidence="5" id="KW-1185">Reference proteome</keyword>
<evidence type="ECO:0000313" key="4">
    <source>
        <dbReference type="EMBL" id="CAH4018066.1"/>
    </source>
</evidence>
<reference evidence="4" key="1">
    <citation type="submission" date="2022-05" db="EMBL/GenBank/DDBJ databases">
        <authorList>
            <person name="Okamura Y."/>
        </authorList>
    </citation>
    <scope>NUCLEOTIDE SEQUENCE</scope>
</reference>